<dbReference type="Proteomes" id="UP000662088">
    <property type="component" value="Unassembled WGS sequence"/>
</dbReference>
<dbReference type="RefSeq" id="WP_186835101.1">
    <property type="nucleotide sequence ID" value="NZ_JACOOQ010000010.1"/>
</dbReference>
<dbReference type="EMBL" id="JACOOQ010000010">
    <property type="protein sequence ID" value="MBC5640234.1"/>
    <property type="molecule type" value="Genomic_DNA"/>
</dbReference>
<comment type="caution">
    <text evidence="1">The sequence shown here is derived from an EMBL/GenBank/DDBJ whole genome shotgun (WGS) entry which is preliminary data.</text>
</comment>
<organism evidence="1 2">
    <name type="scientific">Clostridium lentum</name>
    <dbReference type="NCBI Taxonomy" id="2763037"/>
    <lineage>
        <taxon>Bacteria</taxon>
        <taxon>Bacillati</taxon>
        <taxon>Bacillota</taxon>
        <taxon>Clostridia</taxon>
        <taxon>Eubacteriales</taxon>
        <taxon>Clostridiaceae</taxon>
        <taxon>Clostridium</taxon>
    </lineage>
</organism>
<proteinExistence type="predicted"/>
<reference evidence="1" key="1">
    <citation type="submission" date="2020-08" db="EMBL/GenBank/DDBJ databases">
        <title>Genome public.</title>
        <authorList>
            <person name="Liu C."/>
            <person name="Sun Q."/>
        </authorList>
    </citation>
    <scope>NUCLEOTIDE SEQUENCE</scope>
    <source>
        <strain evidence="1">NSJ-42</strain>
    </source>
</reference>
<dbReference type="AlphaFoldDB" id="A0A8I0AD50"/>
<evidence type="ECO:0000313" key="1">
    <source>
        <dbReference type="EMBL" id="MBC5640234.1"/>
    </source>
</evidence>
<evidence type="ECO:0000313" key="2">
    <source>
        <dbReference type="Proteomes" id="UP000662088"/>
    </source>
</evidence>
<name>A0A8I0AD50_9CLOT</name>
<sequence>MIKEKIMNEIVCMVQDYSAKNGVHWLDTIEYIKEKLSSERAVTHKTDNNISKKQQ</sequence>
<accession>A0A8I0AD50</accession>
<keyword evidence="2" id="KW-1185">Reference proteome</keyword>
<protein>
    <submittedName>
        <fullName evidence="1">Uncharacterized protein</fullName>
    </submittedName>
</protein>
<gene>
    <name evidence="1" type="ORF">H8R92_07265</name>
</gene>